<dbReference type="Proteomes" id="UP001200034">
    <property type="component" value="Unassembled WGS sequence"/>
</dbReference>
<dbReference type="AlphaFoldDB" id="A0AAD4PGQ9"/>
<evidence type="ECO:0000313" key="2">
    <source>
        <dbReference type="Proteomes" id="UP001200034"/>
    </source>
</evidence>
<sequence length="92" mass="10471">SIVNWMKCHGTETPPFNAPRAELLRPMTMELQSLQTLAKVARRNQMSSLLIQEKATYDAELRSTLGKSFAQDDVCDRKICMGWGGRQDKRTL</sequence>
<comment type="caution">
    <text evidence="1">The sequence shown here is derived from an EMBL/GenBank/DDBJ whole genome shotgun (WGS) entry which is preliminary data.</text>
</comment>
<keyword evidence="2" id="KW-1185">Reference proteome</keyword>
<reference evidence="1" key="1">
    <citation type="journal article" date="2021" name="Mol. Ecol. Resour.">
        <title>Phylogenomic analyses of the genus Drosophila reveals genomic signals of climate adaptation.</title>
        <authorList>
            <person name="Li F."/>
            <person name="Rane R.V."/>
            <person name="Luria V."/>
            <person name="Xiong Z."/>
            <person name="Chen J."/>
            <person name="Li Z."/>
            <person name="Catullo R.A."/>
            <person name="Griffin P.C."/>
            <person name="Schiffer M."/>
            <person name="Pearce S."/>
            <person name="Lee S.F."/>
            <person name="McElroy K."/>
            <person name="Stocker A."/>
            <person name="Shirriffs J."/>
            <person name="Cockerell F."/>
            <person name="Coppin C."/>
            <person name="Sgro C.M."/>
            <person name="Karger A."/>
            <person name="Cain J.W."/>
            <person name="Weber J.A."/>
            <person name="Santpere G."/>
            <person name="Kirschner M.W."/>
            <person name="Hoffmann A.A."/>
            <person name="Oakeshott J.G."/>
            <person name="Zhang G."/>
        </authorList>
    </citation>
    <scope>NUCLEOTIDE SEQUENCE</scope>
    <source>
        <strain evidence="1">BGI-SZ-2011g</strain>
    </source>
</reference>
<name>A0AAD4PGQ9_9MUSC</name>
<dbReference type="EMBL" id="JAJJHW010003889">
    <property type="protein sequence ID" value="KAH8354975.1"/>
    <property type="molecule type" value="Genomic_DNA"/>
</dbReference>
<organism evidence="1 2">
    <name type="scientific">Drosophila rubida</name>
    <dbReference type="NCBI Taxonomy" id="30044"/>
    <lineage>
        <taxon>Eukaryota</taxon>
        <taxon>Metazoa</taxon>
        <taxon>Ecdysozoa</taxon>
        <taxon>Arthropoda</taxon>
        <taxon>Hexapoda</taxon>
        <taxon>Insecta</taxon>
        <taxon>Pterygota</taxon>
        <taxon>Neoptera</taxon>
        <taxon>Endopterygota</taxon>
        <taxon>Diptera</taxon>
        <taxon>Brachycera</taxon>
        <taxon>Muscomorpha</taxon>
        <taxon>Ephydroidea</taxon>
        <taxon>Drosophilidae</taxon>
        <taxon>Drosophila</taxon>
    </lineage>
</organism>
<proteinExistence type="predicted"/>
<gene>
    <name evidence="1" type="ORF">KR093_003269</name>
</gene>
<accession>A0AAD4PGQ9</accession>
<protein>
    <submittedName>
        <fullName evidence="1">Uncharacterized protein</fullName>
    </submittedName>
</protein>
<evidence type="ECO:0000313" key="1">
    <source>
        <dbReference type="EMBL" id="KAH8354975.1"/>
    </source>
</evidence>
<feature type="non-terminal residue" evidence="1">
    <location>
        <position position="1"/>
    </location>
</feature>